<name>A0AAV0CV85_9ASTE</name>
<dbReference type="AlphaFoldDB" id="A0AAV0CV85"/>
<evidence type="ECO:0000313" key="3">
    <source>
        <dbReference type="Proteomes" id="UP001152523"/>
    </source>
</evidence>
<organism evidence="2 3">
    <name type="scientific">Cuscuta epithymum</name>
    <dbReference type="NCBI Taxonomy" id="186058"/>
    <lineage>
        <taxon>Eukaryota</taxon>
        <taxon>Viridiplantae</taxon>
        <taxon>Streptophyta</taxon>
        <taxon>Embryophyta</taxon>
        <taxon>Tracheophyta</taxon>
        <taxon>Spermatophyta</taxon>
        <taxon>Magnoliopsida</taxon>
        <taxon>eudicotyledons</taxon>
        <taxon>Gunneridae</taxon>
        <taxon>Pentapetalae</taxon>
        <taxon>asterids</taxon>
        <taxon>lamiids</taxon>
        <taxon>Solanales</taxon>
        <taxon>Convolvulaceae</taxon>
        <taxon>Cuscuteae</taxon>
        <taxon>Cuscuta</taxon>
        <taxon>Cuscuta subgen. Cuscuta</taxon>
    </lineage>
</organism>
<keyword evidence="3" id="KW-1185">Reference proteome</keyword>
<comment type="caution">
    <text evidence="2">The sequence shown here is derived from an EMBL/GenBank/DDBJ whole genome shotgun (WGS) entry which is preliminary data.</text>
</comment>
<evidence type="ECO:0000313" key="2">
    <source>
        <dbReference type="EMBL" id="CAH9083845.1"/>
    </source>
</evidence>
<keyword evidence="1" id="KW-0472">Membrane</keyword>
<dbReference type="EMBL" id="CAMAPF010000045">
    <property type="protein sequence ID" value="CAH9083845.1"/>
    <property type="molecule type" value="Genomic_DNA"/>
</dbReference>
<reference evidence="2" key="1">
    <citation type="submission" date="2022-07" db="EMBL/GenBank/DDBJ databases">
        <authorList>
            <person name="Macas J."/>
            <person name="Novak P."/>
            <person name="Neumann P."/>
        </authorList>
    </citation>
    <scope>NUCLEOTIDE SEQUENCE</scope>
</reference>
<feature type="transmembrane region" description="Helical" evidence="1">
    <location>
        <begin position="35"/>
        <end position="54"/>
    </location>
</feature>
<proteinExistence type="predicted"/>
<dbReference type="Proteomes" id="UP001152523">
    <property type="component" value="Unassembled WGS sequence"/>
</dbReference>
<protein>
    <submittedName>
        <fullName evidence="2">Uncharacterized protein</fullName>
    </submittedName>
</protein>
<keyword evidence="1" id="KW-1133">Transmembrane helix</keyword>
<gene>
    <name evidence="2" type="ORF">CEPIT_LOCUS8703</name>
</gene>
<keyword evidence="1" id="KW-0812">Transmembrane</keyword>
<sequence>MEILILWNHLNFGASPIIDSWTCLVRDNLMRGIHMMTNILVCALSTLYYLGWIIDRTIWPHSVPLESHDLNHNPTFCGCNASSFSIVSFNLNSSLMNIFAVNVYNLIT</sequence>
<evidence type="ECO:0000256" key="1">
    <source>
        <dbReference type="SAM" id="Phobius"/>
    </source>
</evidence>
<accession>A0AAV0CV85</accession>